<comment type="similarity">
    <text evidence="2 10">Belongs to the HsdR family.</text>
</comment>
<dbReference type="InterPro" id="IPR040980">
    <property type="entry name" value="SWI2_SNF2"/>
</dbReference>
<dbReference type="EC" id="3.1.21.3" evidence="10"/>
<protein>
    <recommendedName>
        <fullName evidence="10">Type I restriction enzyme endonuclease subunit</fullName>
        <shortName evidence="10">R protein</shortName>
        <ecNumber evidence="10">3.1.21.3</ecNumber>
    </recommendedName>
</protein>
<dbReference type="PANTHER" id="PTHR30195">
    <property type="entry name" value="TYPE I SITE-SPECIFIC DEOXYRIBONUCLEASE PROTEIN SUBUNIT M AND R"/>
    <property type="match status" value="1"/>
</dbReference>
<sequence>MPEDRSTPDTREEAAAKLPALHVLIAMGWSYIGPAECLARRGSDRSVLMGDVLRERLARHRFDWKGERRALSPAGIEQVMRTLASPGLSAGLGQASQEVYRHLTLGITVIEFVDGQRHAVTVPLIDWTDVSANTFHVTEEFSVLRTGGQQRYRPDIVCLVNGIPLAVIEAKRPTGASRSEAMVQQGVSQHLRNQMGDGIQDLYAYAQLLLSISGSEARYGTTGTDRKFWSLWREEGIGAGEIQAIRSTKLSGAQKASLFADRPKSAWDRYESLHAGPVLTTEQDETLVGLLRPDRLLEFARFFIFYDSKLGKMAARYQQAFGVKAMLARLSGRGLDGAREGGVVWHTTGSGKSNLMVLLCKALLLDAGLANCRVIVVTDRIDLEKQLAGTFMSGGAFGSAVATKKDGERAKTDSGRDLAQRIGSGTERIIFTLLQKFNSATKLPECRNDSDQIIVLVDEGHRSQGGEAHERMRKALPNAAFVAFTGTPLLKEDKTRNKFGPILHAYTMQRAVEDGAVTPLVYEERKPLIDFNEEAIDIRFEKIADGLSENEKADFKRKFTTRGMVYGAVNRIDLIARDIAEHFQENFAKLAPGLKAQLATDSKLSAIRYKRALDATGMVTSAVVISAPDSREGHDEADEAKSPEVQRWWKANFGADPEAYEAKVIEDFGTDGPPDILIVVDKLLTGFDEPRNAVLYIDKNLKGHNLLQAIARVNRLREGKDRGYLIDYRGILAELDTSIRDYQDLAEQTQAGYEIDDLAGTIANVSTEYKRLPGLHDALWAIFRDVKNTEDHEQFRRILMPVLREDETGRSYDQNQKVREDFYEALTAFGMCLKLALSSRSFFEDGAFSEAQIRTYKKDLKFFTERRIQARRDAQEEVDFSVYEGQIRRMIDQQVIGKQIAEPEGFISLGDLGQSDDPVTWSDEKTRTEADLIKTRIRKTIEQDLLDDPYARKVFSELLRQAIREAEALFDHPGKQYTLFKDLEEQVRNRSTPGMPAALEGNRMAQAFFGVLLMDLDEDAKAALGEETMTAEALHIDQIVEDAIAANAINPASIEAAIRQTLLPRLFRLLGGLHPANTVLDRLVEVVRAGALGKGSA</sequence>
<reference evidence="12 13" key="1">
    <citation type="submission" date="2016-10" db="EMBL/GenBank/DDBJ databases">
        <authorList>
            <person name="de Groot N.N."/>
        </authorList>
    </citation>
    <scope>NUCLEOTIDE SEQUENCE [LARGE SCALE GENOMIC DNA]</scope>
    <source>
        <strain evidence="12 13">DSM 17890</strain>
    </source>
</reference>
<gene>
    <name evidence="12" type="ORF">SAMN05444336_106166</name>
</gene>
<keyword evidence="13" id="KW-1185">Reference proteome</keyword>
<dbReference type="GO" id="GO:0009035">
    <property type="term" value="F:type I site-specific deoxyribonuclease activity"/>
    <property type="evidence" value="ECO:0007669"/>
    <property type="project" value="UniProtKB-EC"/>
</dbReference>
<keyword evidence="4 10" id="KW-0547">Nucleotide-binding</keyword>
<evidence type="ECO:0000256" key="8">
    <source>
        <dbReference type="ARBA" id="ARBA00022840"/>
    </source>
</evidence>
<dbReference type="Proteomes" id="UP000199118">
    <property type="component" value="Unassembled WGS sequence"/>
</dbReference>
<evidence type="ECO:0000256" key="5">
    <source>
        <dbReference type="ARBA" id="ARBA00022747"/>
    </source>
</evidence>
<dbReference type="CDD" id="cd22332">
    <property type="entry name" value="HsdR_N"/>
    <property type="match status" value="1"/>
</dbReference>
<dbReference type="PANTHER" id="PTHR30195:SF15">
    <property type="entry name" value="TYPE I RESTRICTION ENZYME HINDI ENDONUCLEASE SUBUNIT"/>
    <property type="match status" value="1"/>
</dbReference>
<evidence type="ECO:0000313" key="13">
    <source>
        <dbReference type="Proteomes" id="UP000199118"/>
    </source>
</evidence>
<dbReference type="Gene3D" id="3.40.50.300">
    <property type="entry name" value="P-loop containing nucleotide triphosphate hydrolases"/>
    <property type="match status" value="2"/>
</dbReference>
<evidence type="ECO:0000256" key="3">
    <source>
        <dbReference type="ARBA" id="ARBA00022722"/>
    </source>
</evidence>
<dbReference type="Pfam" id="PF18766">
    <property type="entry name" value="SWI2_SNF2"/>
    <property type="match status" value="1"/>
</dbReference>
<dbReference type="RefSeq" id="WP_092683693.1">
    <property type="nucleotide sequence ID" value="NZ_FNMZ01000006.1"/>
</dbReference>
<dbReference type="GO" id="GO:0005524">
    <property type="term" value="F:ATP binding"/>
    <property type="evidence" value="ECO:0007669"/>
    <property type="project" value="UniProtKB-KW"/>
</dbReference>
<evidence type="ECO:0000256" key="2">
    <source>
        <dbReference type="ARBA" id="ARBA00008598"/>
    </source>
</evidence>
<dbReference type="NCBIfam" id="TIGR00348">
    <property type="entry name" value="hsdR"/>
    <property type="match status" value="1"/>
</dbReference>
<dbReference type="STRING" id="356660.SAMN05444336_106166"/>
<evidence type="ECO:0000256" key="7">
    <source>
        <dbReference type="ARBA" id="ARBA00022801"/>
    </source>
</evidence>
<dbReference type="GO" id="GO:0009307">
    <property type="term" value="P:DNA restriction-modification system"/>
    <property type="evidence" value="ECO:0007669"/>
    <property type="project" value="UniProtKB-KW"/>
</dbReference>
<accession>A0A1H3CPY5</accession>
<dbReference type="SUPFAM" id="SSF52540">
    <property type="entry name" value="P-loop containing nucleoside triphosphate hydrolases"/>
    <property type="match status" value="1"/>
</dbReference>
<dbReference type="GO" id="GO:0003677">
    <property type="term" value="F:DNA binding"/>
    <property type="evidence" value="ECO:0007669"/>
    <property type="project" value="UniProtKB-KW"/>
</dbReference>
<dbReference type="OrthoDB" id="9758243at2"/>
<evidence type="ECO:0000256" key="10">
    <source>
        <dbReference type="RuleBase" id="RU364115"/>
    </source>
</evidence>
<dbReference type="SMART" id="SM00487">
    <property type="entry name" value="DEXDc"/>
    <property type="match status" value="1"/>
</dbReference>
<comment type="subunit">
    <text evidence="10">The type I restriction/modification system is composed of three polypeptides R, M and S.</text>
</comment>
<dbReference type="InterPro" id="IPR014001">
    <property type="entry name" value="Helicase_ATP-bd"/>
</dbReference>
<comment type="function">
    <text evidence="10">Subunit R is required for both nuclease and ATPase activities, but not for modification.</text>
</comment>
<proteinExistence type="inferred from homology"/>
<dbReference type="InterPro" id="IPR055180">
    <property type="entry name" value="HsdR_RecA-like_helicase_dom_2"/>
</dbReference>
<dbReference type="Pfam" id="PF22679">
    <property type="entry name" value="T1R_D3-like"/>
    <property type="match status" value="1"/>
</dbReference>
<evidence type="ECO:0000313" key="12">
    <source>
        <dbReference type="EMBL" id="SDX55489.1"/>
    </source>
</evidence>
<keyword evidence="9 10" id="KW-0238">DNA-binding</keyword>
<dbReference type="AlphaFoldDB" id="A0A1H3CPY5"/>
<keyword evidence="8 10" id="KW-0067">ATP-binding</keyword>
<name>A0A1H3CPY5_9RHOB</name>
<dbReference type="EMBL" id="FNMZ01000006">
    <property type="protein sequence ID" value="SDX55489.1"/>
    <property type="molecule type" value="Genomic_DNA"/>
</dbReference>
<evidence type="ECO:0000259" key="11">
    <source>
        <dbReference type="PROSITE" id="PS51192"/>
    </source>
</evidence>
<dbReference type="InterPro" id="IPR004473">
    <property type="entry name" value="Restrct_endonuc_typeI_HsdR"/>
</dbReference>
<evidence type="ECO:0000256" key="9">
    <source>
        <dbReference type="ARBA" id="ARBA00023125"/>
    </source>
</evidence>
<organism evidence="12 13">
    <name type="scientific">Albimonas donghaensis</name>
    <dbReference type="NCBI Taxonomy" id="356660"/>
    <lineage>
        <taxon>Bacteria</taxon>
        <taxon>Pseudomonadati</taxon>
        <taxon>Pseudomonadota</taxon>
        <taxon>Alphaproteobacteria</taxon>
        <taxon>Rhodobacterales</taxon>
        <taxon>Paracoccaceae</taxon>
        <taxon>Albimonas</taxon>
    </lineage>
</organism>
<dbReference type="CDD" id="cd18800">
    <property type="entry name" value="SF2_C_EcoR124I-like"/>
    <property type="match status" value="1"/>
</dbReference>
<keyword evidence="5 10" id="KW-0680">Restriction system</keyword>
<keyword evidence="7 10" id="KW-0378">Hydrolase</keyword>
<feature type="domain" description="Helicase ATP-binding" evidence="11">
    <location>
        <begin position="333"/>
        <end position="506"/>
    </location>
</feature>
<dbReference type="Gene3D" id="3.90.1570.50">
    <property type="match status" value="1"/>
</dbReference>
<comment type="catalytic activity">
    <reaction evidence="1 10">
        <text>Endonucleolytic cleavage of DNA to give random double-stranded fragments with terminal 5'-phosphates, ATP is simultaneously hydrolyzed.</text>
        <dbReference type="EC" id="3.1.21.3"/>
    </reaction>
</comment>
<dbReference type="InterPro" id="IPR027417">
    <property type="entry name" value="P-loop_NTPase"/>
</dbReference>
<dbReference type="PROSITE" id="PS51192">
    <property type="entry name" value="HELICASE_ATP_BIND_1"/>
    <property type="match status" value="1"/>
</dbReference>
<keyword evidence="6" id="KW-0255">Endonuclease</keyword>
<evidence type="ECO:0000256" key="6">
    <source>
        <dbReference type="ARBA" id="ARBA00022759"/>
    </source>
</evidence>
<dbReference type="Pfam" id="PF04313">
    <property type="entry name" value="HSDR_N"/>
    <property type="match status" value="1"/>
</dbReference>
<evidence type="ECO:0000256" key="1">
    <source>
        <dbReference type="ARBA" id="ARBA00000851"/>
    </source>
</evidence>
<dbReference type="InterPro" id="IPR007409">
    <property type="entry name" value="Restrct_endonuc_type1_HsdR_N"/>
</dbReference>
<evidence type="ECO:0000256" key="4">
    <source>
        <dbReference type="ARBA" id="ARBA00022741"/>
    </source>
</evidence>
<keyword evidence="3" id="KW-0540">Nuclease</keyword>
<dbReference type="InterPro" id="IPR051268">
    <property type="entry name" value="Type-I_R_enzyme_R_subunit"/>
</dbReference>